<feature type="transmembrane region" description="Helical" evidence="1">
    <location>
        <begin position="46"/>
        <end position="68"/>
    </location>
</feature>
<protein>
    <submittedName>
        <fullName evidence="2">Uncharacterized protein</fullName>
    </submittedName>
</protein>
<feature type="transmembrane region" description="Helical" evidence="1">
    <location>
        <begin position="143"/>
        <end position="170"/>
    </location>
</feature>
<evidence type="ECO:0000313" key="3">
    <source>
        <dbReference type="Proteomes" id="UP000681414"/>
    </source>
</evidence>
<dbReference type="EMBL" id="JAGYPG010000003">
    <property type="protein sequence ID" value="MBS4196757.1"/>
    <property type="molecule type" value="Genomic_DNA"/>
</dbReference>
<accession>A0A942YHN2</accession>
<name>A0A942YHN2_9BACI</name>
<evidence type="ECO:0000256" key="1">
    <source>
        <dbReference type="SAM" id="Phobius"/>
    </source>
</evidence>
<dbReference type="RefSeq" id="WP_213125975.1">
    <property type="nucleotide sequence ID" value="NZ_JAGYPG010000003.1"/>
</dbReference>
<keyword evidence="1" id="KW-0472">Membrane</keyword>
<keyword evidence="1" id="KW-0812">Transmembrane</keyword>
<feature type="transmembrane region" description="Helical" evidence="1">
    <location>
        <begin position="6"/>
        <end position="26"/>
    </location>
</feature>
<gene>
    <name evidence="2" type="ORF">KHA97_17035</name>
</gene>
<organism evidence="2 3">
    <name type="scientific">Lederbergia citri</name>
    <dbReference type="NCBI Taxonomy" id="2833580"/>
    <lineage>
        <taxon>Bacteria</taxon>
        <taxon>Bacillati</taxon>
        <taxon>Bacillota</taxon>
        <taxon>Bacilli</taxon>
        <taxon>Bacillales</taxon>
        <taxon>Bacillaceae</taxon>
        <taxon>Lederbergia</taxon>
    </lineage>
</organism>
<keyword evidence="1" id="KW-1133">Transmembrane helix</keyword>
<keyword evidence="3" id="KW-1185">Reference proteome</keyword>
<evidence type="ECO:0000313" key="2">
    <source>
        <dbReference type="EMBL" id="MBS4196757.1"/>
    </source>
</evidence>
<feature type="transmembrane region" description="Helical" evidence="1">
    <location>
        <begin position="74"/>
        <end position="97"/>
    </location>
</feature>
<proteinExistence type="predicted"/>
<dbReference type="Proteomes" id="UP000681414">
    <property type="component" value="Unassembled WGS sequence"/>
</dbReference>
<feature type="transmembrane region" description="Helical" evidence="1">
    <location>
        <begin position="109"/>
        <end position="131"/>
    </location>
</feature>
<dbReference type="AlphaFoldDB" id="A0A942YHN2"/>
<reference evidence="2 3" key="1">
    <citation type="submission" date="2021-05" db="EMBL/GenBank/DDBJ databases">
        <title>Novel Bacillus species.</title>
        <authorList>
            <person name="Liu G."/>
        </authorList>
    </citation>
    <scope>NUCLEOTIDE SEQUENCE [LARGE SCALE GENOMIC DNA]</scope>
    <source>
        <strain evidence="3">FJAT-49780</strain>
    </source>
</reference>
<comment type="caution">
    <text evidence="2">The sequence shown here is derived from an EMBL/GenBank/DDBJ whole genome shotgun (WGS) entry which is preliminary data.</text>
</comment>
<sequence>MTLFFLVGIFIIVIILLNKQAFLQLVSENTFLVKKLSESKWFHNKWLSGLFLFSLNAILFFFAVGTLYLTSLLLIPYIHLVFMILATISSIYLWMVIRSADKKQRKDQMIMGGIGSSFYLFLFLGFLYMAITLESSTPENDTFMAFIGLVLAMFVSFVAMTVCFIITGLINKKSLS</sequence>